<gene>
    <name evidence="1" type="ORF">SE18_24580</name>
</gene>
<keyword evidence="2" id="KW-1185">Reference proteome</keyword>
<proteinExistence type="predicted"/>
<accession>A0A0N8GP90</accession>
<dbReference type="Proteomes" id="UP000050277">
    <property type="component" value="Unassembled WGS sequence"/>
</dbReference>
<name>A0A0N8GP90_9CHLR</name>
<evidence type="ECO:0008006" key="3">
    <source>
        <dbReference type="Google" id="ProtNLM"/>
    </source>
</evidence>
<dbReference type="AlphaFoldDB" id="A0A0N8GP90"/>
<protein>
    <recommendedName>
        <fullName evidence="3">Tail protein</fullName>
    </recommendedName>
</protein>
<dbReference type="EMBL" id="LGKP01000040">
    <property type="protein sequence ID" value="KPL80234.1"/>
    <property type="molecule type" value="Genomic_DNA"/>
</dbReference>
<sequence length="328" mass="35181">MAITPTGKAYKLRQLQAGKQTAWDTAVAATIKLMELTDATLTIEAETEMQQAMGTLAPATSADIVGVSGKVTIEGSWTFEDAPIYLQALFGAVAPSGAGPYVRAYTSPHQAAYSAEAYTFEFGMAGGLYQAINCVLSMLEIKIVKKKTTTFKAEFLCSNIQVLPSLTVLSDRNVTRVRARDTVISLDPWGGTIGTTPLTGTVLEATIKIQSNAHLKEFVGALYATGYGIDAWSGDIEVKAEFTTVIKAEIDAILAANTVQRLLQFKSTRGTQIDQSNITAVLDGSGQVLYDDNDGNVGVTMKYKPMHNIALAYWLQMTNTNTVAVLAV</sequence>
<reference evidence="1 2" key="1">
    <citation type="submission" date="2015-07" db="EMBL/GenBank/DDBJ databases">
        <title>Whole genome sequence of Herpetosiphon geysericola DSM 7119.</title>
        <authorList>
            <person name="Hemp J."/>
            <person name="Ward L.M."/>
            <person name="Pace L.A."/>
            <person name="Fischer W.W."/>
        </authorList>
    </citation>
    <scope>NUCLEOTIDE SEQUENCE [LARGE SCALE GENOMIC DNA]</scope>
    <source>
        <strain evidence="1 2">DSM 7119</strain>
    </source>
</reference>
<organism evidence="1 2">
    <name type="scientific">Herpetosiphon geysericola</name>
    <dbReference type="NCBI Taxonomy" id="70996"/>
    <lineage>
        <taxon>Bacteria</taxon>
        <taxon>Bacillati</taxon>
        <taxon>Chloroflexota</taxon>
        <taxon>Chloroflexia</taxon>
        <taxon>Herpetosiphonales</taxon>
        <taxon>Herpetosiphonaceae</taxon>
        <taxon>Herpetosiphon</taxon>
    </lineage>
</organism>
<dbReference type="RefSeq" id="WP_054537120.1">
    <property type="nucleotide sequence ID" value="NZ_LGKP01000040.1"/>
</dbReference>
<dbReference type="STRING" id="70996.SE18_24580"/>
<evidence type="ECO:0000313" key="1">
    <source>
        <dbReference type="EMBL" id="KPL80234.1"/>
    </source>
</evidence>
<comment type="caution">
    <text evidence="1">The sequence shown here is derived from an EMBL/GenBank/DDBJ whole genome shotgun (WGS) entry which is preliminary data.</text>
</comment>
<evidence type="ECO:0000313" key="2">
    <source>
        <dbReference type="Proteomes" id="UP000050277"/>
    </source>
</evidence>